<evidence type="ECO:0000256" key="1">
    <source>
        <dbReference type="SAM" id="MobiDB-lite"/>
    </source>
</evidence>
<accession>A0A9W8H824</accession>
<proteinExistence type="predicted"/>
<dbReference type="Proteomes" id="UP001140217">
    <property type="component" value="Unassembled WGS sequence"/>
</dbReference>
<evidence type="ECO:0000313" key="4">
    <source>
        <dbReference type="Proteomes" id="UP001140217"/>
    </source>
</evidence>
<feature type="domain" description="Fungal-type protein kinase" evidence="2">
    <location>
        <begin position="249"/>
        <end position="636"/>
    </location>
</feature>
<dbReference type="AlphaFoldDB" id="A0A9W8H824"/>
<sequence>MAKAAKRARRAAGKENKDGVAGRAKKRIRESLGTQVGEAAVPLHSAGTLTKKLMEERAREARHIVAHDTVCDVREVLDFARPSSLEDRKAADAVVAKICDALTTGIDNARSEEPAPDNDPIGHWERELAKAAESGDVEALARIAGRWKHIADEPRRAPAGCREAALAPPFMALVLLVAHYLTGGGGAGQSGRMQTRAMKAAVRRASRAKRLLLPFADTDIKPDGADENQRMCILLRLCALDDAVRLQGETSIHSVFAGVELKFDPRERVDVLTQVVEYAQQIYAKQCGRRYVWGVTVCCAEVRACVLLHDAVLVSPAMDFAQATGREQLVRLLVDMSVCDVAQLGLDPTIRHIPGSASVLVDCFDDSSSSSRPWAQYRLTKWLFSDAGAMGRHTRCFLAQRADGGDDAEEVVIKDSWVVVDQSDGAGPRNEVELLRHITNAHKGKQVDYLFPRLIAGGEVHLKGPGGAWVADTIDAILGLVGATRVDPLSNSGTVTDGWVAGGGRSWARMPNRAHRRIVMSPVGSSIDNVGKEPSLIVVLEEAMRCHDGIFWECGILHGDISENNILAVSDMAGGPPRGLLIDLDYAVQMDQVDVGAQPERVGTLPYMSIGNIAGTRAARTRLDDWESLLYLVCWLGTTGLTQEECVAARKRADSKKAKRLPIYDWTEGTPDEIAESKPPAPVLAETDPLVERARHEEAIVRELLGVMAWMAGLIKRGMGW</sequence>
<evidence type="ECO:0000313" key="3">
    <source>
        <dbReference type="EMBL" id="KAJ2781126.1"/>
    </source>
</evidence>
<dbReference type="InterPro" id="IPR011009">
    <property type="entry name" value="Kinase-like_dom_sf"/>
</dbReference>
<feature type="region of interest" description="Disordered" evidence="1">
    <location>
        <begin position="1"/>
        <end position="27"/>
    </location>
</feature>
<dbReference type="Pfam" id="PF17667">
    <property type="entry name" value="Pkinase_fungal"/>
    <property type="match status" value="1"/>
</dbReference>
<protein>
    <recommendedName>
        <fullName evidence="2">Fungal-type protein kinase domain-containing protein</fullName>
    </recommendedName>
</protein>
<comment type="caution">
    <text evidence="3">The sequence shown here is derived from an EMBL/GenBank/DDBJ whole genome shotgun (WGS) entry which is preliminary data.</text>
</comment>
<dbReference type="EMBL" id="JANBUL010000114">
    <property type="protein sequence ID" value="KAJ2781126.1"/>
    <property type="molecule type" value="Genomic_DNA"/>
</dbReference>
<dbReference type="PANTHER" id="PTHR38248:SF2">
    <property type="entry name" value="FUNK1 11"/>
    <property type="match status" value="1"/>
</dbReference>
<organism evidence="3 4">
    <name type="scientific">Coemansia javaensis</name>
    <dbReference type="NCBI Taxonomy" id="2761396"/>
    <lineage>
        <taxon>Eukaryota</taxon>
        <taxon>Fungi</taxon>
        <taxon>Fungi incertae sedis</taxon>
        <taxon>Zoopagomycota</taxon>
        <taxon>Kickxellomycotina</taxon>
        <taxon>Kickxellomycetes</taxon>
        <taxon>Kickxellales</taxon>
        <taxon>Kickxellaceae</taxon>
        <taxon>Coemansia</taxon>
    </lineage>
</organism>
<dbReference type="Gene3D" id="1.10.510.10">
    <property type="entry name" value="Transferase(Phosphotransferase) domain 1"/>
    <property type="match status" value="1"/>
</dbReference>
<dbReference type="SUPFAM" id="SSF56112">
    <property type="entry name" value="Protein kinase-like (PK-like)"/>
    <property type="match status" value="1"/>
</dbReference>
<evidence type="ECO:0000259" key="2">
    <source>
        <dbReference type="Pfam" id="PF17667"/>
    </source>
</evidence>
<dbReference type="InterPro" id="IPR040976">
    <property type="entry name" value="Pkinase_fungal"/>
</dbReference>
<keyword evidence="4" id="KW-1185">Reference proteome</keyword>
<dbReference type="OrthoDB" id="5584477at2759"/>
<dbReference type="PANTHER" id="PTHR38248">
    <property type="entry name" value="FUNK1 6"/>
    <property type="match status" value="1"/>
</dbReference>
<name>A0A9W8H824_9FUNG</name>
<feature type="compositionally biased region" description="Basic residues" evidence="1">
    <location>
        <begin position="1"/>
        <end position="11"/>
    </location>
</feature>
<reference evidence="3" key="1">
    <citation type="submission" date="2022-07" db="EMBL/GenBank/DDBJ databases">
        <title>Phylogenomic reconstructions and comparative analyses of Kickxellomycotina fungi.</title>
        <authorList>
            <person name="Reynolds N.K."/>
            <person name="Stajich J.E."/>
            <person name="Barry K."/>
            <person name="Grigoriev I.V."/>
            <person name="Crous P."/>
            <person name="Smith M.E."/>
        </authorList>
    </citation>
    <scope>NUCLEOTIDE SEQUENCE</scope>
    <source>
        <strain evidence="3">NBRC 105414</strain>
    </source>
</reference>
<gene>
    <name evidence="3" type="ORF">H4R18_003068</name>
</gene>